<dbReference type="EMBL" id="CCBP010000285">
    <property type="protein sequence ID" value="CDO75703.1"/>
    <property type="molecule type" value="Genomic_DNA"/>
</dbReference>
<keyword evidence="3" id="KW-1185">Reference proteome</keyword>
<evidence type="ECO:0000256" key="1">
    <source>
        <dbReference type="SAM" id="SignalP"/>
    </source>
</evidence>
<dbReference type="OrthoDB" id="10646363at2759"/>
<protein>
    <submittedName>
        <fullName evidence="2">Uncharacterized protein</fullName>
    </submittedName>
</protein>
<reference evidence="2" key="1">
    <citation type="submission" date="2014-01" db="EMBL/GenBank/DDBJ databases">
        <title>The genome of the white-rot fungus Pycnoporus cinnabarinus: a basidiomycete model with a versatile arsenal for lignocellulosic biomass breakdown.</title>
        <authorList>
            <person name="Levasseur A."/>
            <person name="Lomascolo A."/>
            <person name="Ruiz-Duenas F.J."/>
            <person name="Uzan E."/>
            <person name="Piumi F."/>
            <person name="Kues U."/>
            <person name="Ram A.F.J."/>
            <person name="Murat C."/>
            <person name="Haon M."/>
            <person name="Benoit I."/>
            <person name="Arfi Y."/>
            <person name="Chevret D."/>
            <person name="Drula E."/>
            <person name="Kwon M.J."/>
            <person name="Gouret P."/>
            <person name="Lesage-Meessen L."/>
            <person name="Lombard V."/>
            <person name="Mariette J."/>
            <person name="Noirot C."/>
            <person name="Park J."/>
            <person name="Patyshakuliyeva A."/>
            <person name="Wieneger R.A.B."/>
            <person name="Wosten H.A.B."/>
            <person name="Martin F."/>
            <person name="Coutinho P.M."/>
            <person name="de Vries R."/>
            <person name="Martinez A.T."/>
            <person name="Klopp C."/>
            <person name="Pontarotti P."/>
            <person name="Henrissat B."/>
            <person name="Record E."/>
        </authorList>
    </citation>
    <scope>NUCLEOTIDE SEQUENCE [LARGE SCALE GENOMIC DNA]</scope>
    <source>
        <strain evidence="2">BRFM137</strain>
    </source>
</reference>
<dbReference type="AlphaFoldDB" id="A0A060STB4"/>
<sequence length="205" mass="19960">MLHLLSFVLAALVASKALAAPIEASAAADAEHLPTAPEWSVSGSIAARQLPSGLPIVGGLGSLLGNLPRAVGDGNLELDNLNIPLPGDSAPALKMRQGGPLVPVAPSPPRLPLPLSFVPTDGAAATGTQEIGAGGGGGGGGGISFPAVLRRQFEGIPIVASAAVRPALAPGPVYMPPMDVGAEAGKGTIKASAASPALMTAAASL</sequence>
<organism evidence="2 3">
    <name type="scientific">Pycnoporus cinnabarinus</name>
    <name type="common">Cinnabar-red polypore</name>
    <name type="synonym">Trametes cinnabarina</name>
    <dbReference type="NCBI Taxonomy" id="5643"/>
    <lineage>
        <taxon>Eukaryota</taxon>
        <taxon>Fungi</taxon>
        <taxon>Dikarya</taxon>
        <taxon>Basidiomycota</taxon>
        <taxon>Agaricomycotina</taxon>
        <taxon>Agaricomycetes</taxon>
        <taxon>Polyporales</taxon>
        <taxon>Polyporaceae</taxon>
        <taxon>Trametes</taxon>
    </lineage>
</organism>
<accession>A0A060STB4</accession>
<keyword evidence="1" id="KW-0732">Signal</keyword>
<gene>
    <name evidence="2" type="ORF">BN946_scf184493.g1</name>
</gene>
<name>A0A060STB4_PYCCI</name>
<proteinExistence type="predicted"/>
<evidence type="ECO:0000313" key="2">
    <source>
        <dbReference type="EMBL" id="CDO75703.1"/>
    </source>
</evidence>
<evidence type="ECO:0000313" key="3">
    <source>
        <dbReference type="Proteomes" id="UP000029665"/>
    </source>
</evidence>
<dbReference type="HOGENOM" id="CLU_1338116_0_0_1"/>
<comment type="caution">
    <text evidence="2">The sequence shown here is derived from an EMBL/GenBank/DDBJ whole genome shotgun (WGS) entry which is preliminary data.</text>
</comment>
<feature type="signal peptide" evidence="1">
    <location>
        <begin position="1"/>
        <end position="19"/>
    </location>
</feature>
<dbReference type="Proteomes" id="UP000029665">
    <property type="component" value="Unassembled WGS sequence"/>
</dbReference>
<feature type="chain" id="PRO_5001587366" evidence="1">
    <location>
        <begin position="20"/>
        <end position="205"/>
    </location>
</feature>